<evidence type="ECO:0000313" key="2">
    <source>
        <dbReference type="EMBL" id="GAA4109735.1"/>
    </source>
</evidence>
<dbReference type="PANTHER" id="PTHR36836">
    <property type="entry name" value="COLANIC ACID BIOSYNTHESIS PROTEIN WCAK"/>
    <property type="match status" value="1"/>
</dbReference>
<organism evidence="2 3">
    <name type="scientific">Aquimarina addita</name>
    <dbReference type="NCBI Taxonomy" id="870485"/>
    <lineage>
        <taxon>Bacteria</taxon>
        <taxon>Pseudomonadati</taxon>
        <taxon>Bacteroidota</taxon>
        <taxon>Flavobacteriia</taxon>
        <taxon>Flavobacteriales</taxon>
        <taxon>Flavobacteriaceae</taxon>
        <taxon>Aquimarina</taxon>
    </lineage>
</organism>
<reference evidence="3" key="1">
    <citation type="journal article" date="2019" name="Int. J. Syst. Evol. Microbiol.">
        <title>The Global Catalogue of Microorganisms (GCM) 10K type strain sequencing project: providing services to taxonomists for standard genome sequencing and annotation.</title>
        <authorList>
            <consortium name="The Broad Institute Genomics Platform"/>
            <consortium name="The Broad Institute Genome Sequencing Center for Infectious Disease"/>
            <person name="Wu L."/>
            <person name="Ma J."/>
        </authorList>
    </citation>
    <scope>NUCLEOTIDE SEQUENCE [LARGE SCALE GENOMIC DNA]</scope>
    <source>
        <strain evidence="3">JCM 17106</strain>
    </source>
</reference>
<dbReference type="Pfam" id="PF04230">
    <property type="entry name" value="PS_pyruv_trans"/>
    <property type="match status" value="1"/>
</dbReference>
<dbReference type="Proteomes" id="UP001500459">
    <property type="component" value="Unassembled WGS sequence"/>
</dbReference>
<protein>
    <recommendedName>
        <fullName evidence="1">Polysaccharide pyruvyl transferase domain-containing protein</fullName>
    </recommendedName>
</protein>
<accession>A0ABP7XBF7</accession>
<comment type="caution">
    <text evidence="2">The sequence shown here is derived from an EMBL/GenBank/DDBJ whole genome shotgun (WGS) entry which is preliminary data.</text>
</comment>
<sequence>MKIQIDGTNTLNKGAELMLYAILEEIENKFPNASINYNSNYPGEKKLIIKSSLAIKKRFALQYGRYPKAILRRLNLPYTYFMAKHPLKNIDIVLDGAGFQFSDQWNYSSEDLYILEKYYKNLRKRGTKIIFLPQAFGPFETLEGKKSIEIISKYADLIIAREKVSYQHLLEAGGNKNKIWTYSDFTLSVKGNLPVQYEGIKGQVCIIPNQKMVTHAQNDSLEYISFIEKLINNIEKKGKKIFLLNHEGIGDLDICNKINNRFDNKLKVISGLDAKQVKGVIGASFLVISSRFHGVASALNQGVPCLATSWNHKYEMLFEDFNQYNRILEVRNDEHIEFSKIDDVFGDYENIQRVLIERKYKLSKELSEMWNKIWALIE</sequence>
<dbReference type="RefSeq" id="WP_344924729.1">
    <property type="nucleotide sequence ID" value="NZ_BAABCW010000002.1"/>
</dbReference>
<name>A0ABP7XBF7_9FLAO</name>
<evidence type="ECO:0000259" key="1">
    <source>
        <dbReference type="Pfam" id="PF04230"/>
    </source>
</evidence>
<dbReference type="PANTHER" id="PTHR36836:SF1">
    <property type="entry name" value="COLANIC ACID BIOSYNTHESIS PROTEIN WCAK"/>
    <property type="match status" value="1"/>
</dbReference>
<feature type="domain" description="Polysaccharide pyruvyl transferase" evidence="1">
    <location>
        <begin position="12"/>
        <end position="312"/>
    </location>
</feature>
<gene>
    <name evidence="2" type="ORF">GCM10022393_06480</name>
</gene>
<evidence type="ECO:0000313" key="3">
    <source>
        <dbReference type="Proteomes" id="UP001500459"/>
    </source>
</evidence>
<dbReference type="InterPro" id="IPR007345">
    <property type="entry name" value="Polysacch_pyruvyl_Trfase"/>
</dbReference>
<proteinExistence type="predicted"/>
<dbReference type="EMBL" id="BAABCW010000002">
    <property type="protein sequence ID" value="GAA4109735.1"/>
    <property type="molecule type" value="Genomic_DNA"/>
</dbReference>
<keyword evidence="3" id="KW-1185">Reference proteome</keyword>